<dbReference type="OrthoDB" id="4565089at2"/>
<reference evidence="3" key="1">
    <citation type="submission" date="2016-10" db="EMBL/GenBank/DDBJ databases">
        <authorList>
            <person name="Varghese N."/>
            <person name="Submissions S."/>
        </authorList>
    </citation>
    <scope>NUCLEOTIDE SEQUENCE [LARGE SCALE GENOMIC DNA]</scope>
    <source>
        <strain evidence="3">CGMCC 4.3516</strain>
    </source>
</reference>
<dbReference type="STRING" id="58114.SAMN05216270_101363"/>
<accession>A0A1G6R8V4</accession>
<evidence type="ECO:0000259" key="1">
    <source>
        <dbReference type="PROSITE" id="PS51186"/>
    </source>
</evidence>
<dbReference type="EMBL" id="FNAD01000001">
    <property type="protein sequence ID" value="SDD00968.1"/>
    <property type="molecule type" value="Genomic_DNA"/>
</dbReference>
<name>A0A1G6R8V4_9ACTN</name>
<dbReference type="Gene3D" id="3.40.630.30">
    <property type="match status" value="2"/>
</dbReference>
<dbReference type="Pfam" id="PF00583">
    <property type="entry name" value="Acetyltransf_1"/>
    <property type="match status" value="1"/>
</dbReference>
<proteinExistence type="predicted"/>
<dbReference type="InterPro" id="IPR016181">
    <property type="entry name" value="Acyl_CoA_acyltransferase"/>
</dbReference>
<dbReference type="PROSITE" id="PS51186">
    <property type="entry name" value="GNAT"/>
    <property type="match status" value="1"/>
</dbReference>
<protein>
    <submittedName>
        <fullName evidence="2">Predicted acetyltransferase, GNAT family</fullName>
    </submittedName>
</protein>
<dbReference type="InterPro" id="IPR000182">
    <property type="entry name" value="GNAT_dom"/>
</dbReference>
<evidence type="ECO:0000313" key="2">
    <source>
        <dbReference type="EMBL" id="SDD00968.1"/>
    </source>
</evidence>
<sequence length="307" mass="34166">MPDIHVRPFRRSDREQLTDLVNAHVRAVVPGLSVPVNTVLSALEREAGEFITDPWVTDRVSLVAEQRARVVAAAHLLRYGAGEEVGDFYRDAGEIRWLVHWPAASYWPDSALAAEALIAACLAQMRRWGVSRRYADGSLPAPGVYGVPQQWPHIRGLYERAGFADQGRTEVLLLAAVDEIPTPGTAPLETLRLRRTLGVNGTRLAAWLGDEEIGWIEVDTGLAEAGRLVRLGGWADVGNLEVDQAYRRRGVATWLVGQAAEWLRLGRIDRLLGYATPDEKDGLEFLHRVGFRELTRTSRDWIHLADS</sequence>
<feature type="domain" description="N-acetyltransferase" evidence="1">
    <location>
        <begin position="175"/>
        <end position="307"/>
    </location>
</feature>
<dbReference type="SUPFAM" id="SSF55729">
    <property type="entry name" value="Acyl-CoA N-acyltransferases (Nat)"/>
    <property type="match status" value="2"/>
</dbReference>
<dbReference type="GO" id="GO:0016747">
    <property type="term" value="F:acyltransferase activity, transferring groups other than amino-acyl groups"/>
    <property type="evidence" value="ECO:0007669"/>
    <property type="project" value="InterPro"/>
</dbReference>
<evidence type="ECO:0000313" key="3">
    <source>
        <dbReference type="Proteomes" id="UP000198949"/>
    </source>
</evidence>
<gene>
    <name evidence="2" type="ORF">SAMN05216270_101363</name>
</gene>
<dbReference type="AlphaFoldDB" id="A0A1G6R8V4"/>
<keyword evidence="3" id="KW-1185">Reference proteome</keyword>
<dbReference type="CDD" id="cd04301">
    <property type="entry name" value="NAT_SF"/>
    <property type="match status" value="1"/>
</dbReference>
<keyword evidence="2" id="KW-0808">Transferase</keyword>
<dbReference type="RefSeq" id="WP_091027439.1">
    <property type="nucleotide sequence ID" value="NZ_FNAD01000001.1"/>
</dbReference>
<organism evidence="2 3">
    <name type="scientific">Glycomyces harbinensis</name>
    <dbReference type="NCBI Taxonomy" id="58114"/>
    <lineage>
        <taxon>Bacteria</taxon>
        <taxon>Bacillati</taxon>
        <taxon>Actinomycetota</taxon>
        <taxon>Actinomycetes</taxon>
        <taxon>Glycomycetales</taxon>
        <taxon>Glycomycetaceae</taxon>
        <taxon>Glycomyces</taxon>
    </lineage>
</organism>
<dbReference type="Proteomes" id="UP000198949">
    <property type="component" value="Unassembled WGS sequence"/>
</dbReference>